<dbReference type="AlphaFoldDB" id="A0A0K2GER3"/>
<keyword evidence="2" id="KW-1185">Reference proteome</keyword>
<dbReference type="RefSeq" id="WP_202967232.1">
    <property type="nucleotide sequence ID" value="NZ_CP011801.1"/>
</dbReference>
<sequence>MNPLETYLKELRDIRSSGEVVNETSYYGPLATLLNEVGKSLKPKVRCIINIKDRGAGLPDGGLFTQDQFQKATEGKPLPG</sequence>
<dbReference type="STRING" id="42253.NITMOv2_3038"/>
<dbReference type="KEGG" id="nmv:NITMOv2_3038"/>
<dbReference type="PATRIC" id="fig|42253.5.peg.2999"/>
<accession>A0A0K2GER3</accession>
<protein>
    <submittedName>
        <fullName evidence="1">Uncharacterized protein</fullName>
    </submittedName>
</protein>
<evidence type="ECO:0000313" key="1">
    <source>
        <dbReference type="EMBL" id="ALA59438.1"/>
    </source>
</evidence>
<name>A0A0K2GER3_NITMO</name>
<evidence type="ECO:0000313" key="2">
    <source>
        <dbReference type="Proteomes" id="UP000069205"/>
    </source>
</evidence>
<dbReference type="EMBL" id="CP011801">
    <property type="protein sequence ID" value="ALA59438.1"/>
    <property type="molecule type" value="Genomic_DNA"/>
</dbReference>
<reference evidence="1 2" key="1">
    <citation type="journal article" date="2015" name="Proc. Natl. Acad. Sci. U.S.A.">
        <title>Expanded metabolic versatility of ubiquitous nitrite-oxidizing bacteria from the genus Nitrospira.</title>
        <authorList>
            <person name="Koch H."/>
            <person name="Lucker S."/>
            <person name="Albertsen M."/>
            <person name="Kitzinger K."/>
            <person name="Herbold C."/>
            <person name="Spieck E."/>
            <person name="Nielsen P.H."/>
            <person name="Wagner M."/>
            <person name="Daims H."/>
        </authorList>
    </citation>
    <scope>NUCLEOTIDE SEQUENCE [LARGE SCALE GENOMIC DNA]</scope>
    <source>
        <strain evidence="1 2">NSP M-1</strain>
    </source>
</reference>
<gene>
    <name evidence="1" type="ORF">NITMOv2_3038</name>
</gene>
<dbReference type="Proteomes" id="UP000069205">
    <property type="component" value="Chromosome"/>
</dbReference>
<proteinExistence type="predicted"/>
<organism evidence="1 2">
    <name type="scientific">Nitrospira moscoviensis</name>
    <dbReference type="NCBI Taxonomy" id="42253"/>
    <lineage>
        <taxon>Bacteria</taxon>
        <taxon>Pseudomonadati</taxon>
        <taxon>Nitrospirota</taxon>
        <taxon>Nitrospiria</taxon>
        <taxon>Nitrospirales</taxon>
        <taxon>Nitrospiraceae</taxon>
        <taxon>Nitrospira</taxon>
    </lineage>
</organism>